<dbReference type="InterPro" id="IPR012341">
    <property type="entry name" value="6hp_glycosidase-like_sf"/>
</dbReference>
<evidence type="ECO:0000256" key="2">
    <source>
        <dbReference type="ARBA" id="ARBA00022801"/>
    </source>
</evidence>
<dbReference type="EC" id="3.2.1.28" evidence="4"/>
<comment type="similarity">
    <text evidence="1 4">Belongs to the glycosyl hydrolase 37 family.</text>
</comment>
<dbReference type="PROSITE" id="PS00927">
    <property type="entry name" value="TREHALASE_1"/>
    <property type="match status" value="1"/>
</dbReference>
<dbReference type="AlphaFoldDB" id="A0A9N8YNP9"/>
<comment type="caution">
    <text evidence="5">The sequence shown here is derived from an EMBL/GenBank/DDBJ whole genome shotgun (WGS) entry which is preliminary data.</text>
</comment>
<evidence type="ECO:0000313" key="5">
    <source>
        <dbReference type="EMBL" id="CAG8435969.1"/>
    </source>
</evidence>
<evidence type="ECO:0000256" key="1">
    <source>
        <dbReference type="ARBA" id="ARBA00005615"/>
    </source>
</evidence>
<dbReference type="GO" id="GO:0004555">
    <property type="term" value="F:alpha,alpha-trehalase activity"/>
    <property type="evidence" value="ECO:0007669"/>
    <property type="project" value="UniProtKB-EC"/>
</dbReference>
<dbReference type="PANTHER" id="PTHR23403:SF1">
    <property type="entry name" value="TREHALASE"/>
    <property type="match status" value="1"/>
</dbReference>
<comment type="catalytic activity">
    <reaction evidence="4">
        <text>alpha,alpha-trehalose + H2O = alpha-D-glucose + beta-D-glucose</text>
        <dbReference type="Rhea" id="RHEA:32675"/>
        <dbReference type="ChEBI" id="CHEBI:15377"/>
        <dbReference type="ChEBI" id="CHEBI:15903"/>
        <dbReference type="ChEBI" id="CHEBI:16551"/>
        <dbReference type="ChEBI" id="CHEBI:17925"/>
        <dbReference type="EC" id="3.2.1.28"/>
    </reaction>
</comment>
<dbReference type="InterPro" id="IPR018232">
    <property type="entry name" value="Glyco_hydro_37_CS"/>
</dbReference>
<keyword evidence="3 4" id="KW-0326">Glycosidase</keyword>
<keyword evidence="6" id="KW-1185">Reference proteome</keyword>
<evidence type="ECO:0000256" key="3">
    <source>
        <dbReference type="ARBA" id="ARBA00023295"/>
    </source>
</evidence>
<evidence type="ECO:0000256" key="4">
    <source>
        <dbReference type="RuleBase" id="RU361180"/>
    </source>
</evidence>
<dbReference type="GO" id="GO:0005993">
    <property type="term" value="P:trehalose catabolic process"/>
    <property type="evidence" value="ECO:0007669"/>
    <property type="project" value="TreeGrafter"/>
</dbReference>
<dbReference type="InterPro" id="IPR001661">
    <property type="entry name" value="Glyco_hydro_37"/>
</dbReference>
<proteinExistence type="inferred from homology"/>
<dbReference type="OrthoDB" id="3542292at2759"/>
<dbReference type="PANTHER" id="PTHR23403">
    <property type="entry name" value="TREHALASE"/>
    <property type="match status" value="1"/>
</dbReference>
<dbReference type="Gene3D" id="3.30.420.40">
    <property type="match status" value="1"/>
</dbReference>
<reference evidence="5" key="1">
    <citation type="submission" date="2021-06" db="EMBL/GenBank/DDBJ databases">
        <authorList>
            <person name="Kallberg Y."/>
            <person name="Tangrot J."/>
            <person name="Rosling A."/>
        </authorList>
    </citation>
    <scope>NUCLEOTIDE SEQUENCE</scope>
    <source>
        <strain evidence="5">MT106</strain>
    </source>
</reference>
<dbReference type="EMBL" id="CAJVPL010000030">
    <property type="protein sequence ID" value="CAG8435969.1"/>
    <property type="molecule type" value="Genomic_DNA"/>
</dbReference>
<accession>A0A9N8YNP9</accession>
<gene>
    <name evidence="5" type="ORF">AGERDE_LOCUS605</name>
</gene>
<protein>
    <recommendedName>
        <fullName evidence="4">Trehalase</fullName>
        <ecNumber evidence="4">3.2.1.28</ecNumber>
    </recommendedName>
    <alternativeName>
        <fullName evidence="4">Alpha-trehalose glucohydrolase</fullName>
    </alternativeName>
</protein>
<dbReference type="Gene3D" id="1.50.10.10">
    <property type="match status" value="1"/>
</dbReference>
<dbReference type="PRINTS" id="PR00744">
    <property type="entry name" value="GLHYDRLASE37"/>
</dbReference>
<keyword evidence="2 4" id="KW-0378">Hydrolase</keyword>
<dbReference type="Proteomes" id="UP000789831">
    <property type="component" value="Unassembled WGS sequence"/>
</dbReference>
<organism evidence="5 6">
    <name type="scientific">Ambispora gerdemannii</name>
    <dbReference type="NCBI Taxonomy" id="144530"/>
    <lineage>
        <taxon>Eukaryota</taxon>
        <taxon>Fungi</taxon>
        <taxon>Fungi incertae sedis</taxon>
        <taxon>Mucoromycota</taxon>
        <taxon>Glomeromycotina</taxon>
        <taxon>Glomeromycetes</taxon>
        <taxon>Archaeosporales</taxon>
        <taxon>Ambisporaceae</taxon>
        <taxon>Ambispora</taxon>
    </lineage>
</organism>
<dbReference type="Pfam" id="PF01204">
    <property type="entry name" value="Trehalase"/>
    <property type="match status" value="1"/>
</dbReference>
<dbReference type="InterPro" id="IPR043129">
    <property type="entry name" value="ATPase_NBD"/>
</dbReference>
<name>A0A9N8YNP9_9GLOM</name>
<dbReference type="PROSITE" id="PS00928">
    <property type="entry name" value="TREHALASE_2"/>
    <property type="match status" value="1"/>
</dbReference>
<evidence type="ECO:0000313" key="6">
    <source>
        <dbReference type="Proteomes" id="UP000789831"/>
    </source>
</evidence>
<dbReference type="SUPFAM" id="SSF53067">
    <property type="entry name" value="Actin-like ATPase domain"/>
    <property type="match status" value="2"/>
</dbReference>
<dbReference type="InterPro" id="IPR008928">
    <property type="entry name" value="6-hairpin_glycosidase_sf"/>
</dbReference>
<dbReference type="SUPFAM" id="SSF48208">
    <property type="entry name" value="Six-hairpin glycosidases"/>
    <property type="match status" value="1"/>
</dbReference>
<sequence>MNVEDLRVVVAVDFGTTYSGFAYSHMKNPNVKVHSSFPGHFSPKTNTVLQYDNKWKVDCWGYAALAREPSKKKKSRVTDSRPVELFKLHLADIDHFKKPKLPTEIDYKTAIADFLKEMEKANNHSLLLILIKETLFSRWSELTYSQIRFVFSVPAEWGPQTRGIMRECIYHAGYLETKNSYNLEFISEPEAAAIFCMQIMKEHGLTVGGKFQNHMILITWIYLTKRLIILLDSFMVCDCGGGTVDLTTRTLLPNNQLGEITERTGDLCGSTFVDEEFFLFLSRRLGFNAMQEFREKHYGQYQYLILKFFCPQIKFQFRNDALKFQPIELDIERECPALIDYIDEDIQEQMREEEWIIEFQYNDVKSMFDPVVERIIRLIRNQLNASQQQKCSAIFVVGGFAESGYLISRIRKAFSSEIRTIAVPQQPITAVVIGAVRYGLNKKVIKTRKVPLTYGVEVCPIWKDGDEKKRKTHAGRILKFAELAKRGTESPPDQMFSDDFVPIYEDQKRITFKIFSTEKFEAQFCDEPGVNQVGILTIKLGNEELGLRRPVEFGLTFAEEEIRATAWNKVTGEIFEASFDGLVASADTNADVVGCKSPIYCPSELLATIQLAHLFNDSKTFVDMPTKKPIHEILQAFSELPSPHTQTSLRDFIDTYFSSPDLSLISTTFPNFNPSPIFLEKIQDNTLRAFASIINNYWPDLSRRVVKDSSLCKGCASSMIPVKHTFIVPGGRFREFYYWDSYFILEGLLVSGYFHIAREIIENFLQMIEEFANGNRIYYLNRSMPPLLTQMVKIYYKATNDFDLVKFALPNLLKEYEFWQKNTTVHIATKNYSSKKQHVLNRYIVHNSDPRPESFLEDYTTATNAIWLNASGKANLYADIATAAESGWDFSSRWIRAEKLSEHLQDTSTSEPNNYALLQNLNTRSVVPVELNSILYMNEIALADFNVAVGNLKLAKSFRKRAKERREGIVDIFWDKNRSSFWDYNLTSGVHTSVASLAAFFPFWAGIYPTEITNNLTAAKESFKLIKNFLEKYPGSLPATEINTGLQWDFPNAWPPLQYVIHTSNFSTTRKNSMEDAGHIFEKYNATNLMMPGGGGEYVVQTGFGWTNGVMLWILEKFGGVLQEPECYHNAM</sequence>